<dbReference type="OrthoDB" id="10065579at2759"/>
<evidence type="ECO:0000313" key="1">
    <source>
        <dbReference type="Ensembl" id="ENSSFOP00015004441.2"/>
    </source>
</evidence>
<dbReference type="Ensembl" id="ENSSFOT00015004513.2">
    <property type="protein sequence ID" value="ENSSFOP00015004441.2"/>
    <property type="gene ID" value="ENSSFOG00015002919.2"/>
</dbReference>
<protein>
    <submittedName>
        <fullName evidence="1">Uncharacterized protein</fullName>
    </submittedName>
</protein>
<dbReference type="Proteomes" id="UP000694397">
    <property type="component" value="Chromosome 16"/>
</dbReference>
<dbReference type="Gene3D" id="3.30.420.10">
    <property type="entry name" value="Ribonuclease H-like superfamily/Ribonuclease H"/>
    <property type="match status" value="1"/>
</dbReference>
<reference evidence="1" key="2">
    <citation type="submission" date="2025-08" db="UniProtKB">
        <authorList>
            <consortium name="Ensembl"/>
        </authorList>
    </citation>
    <scope>IDENTIFICATION</scope>
</reference>
<name>A0A8C9R174_SCLFO</name>
<reference evidence="1 2" key="1">
    <citation type="submission" date="2019-04" db="EMBL/GenBank/DDBJ databases">
        <authorList>
            <consortium name="Wellcome Sanger Institute Data Sharing"/>
        </authorList>
    </citation>
    <scope>NUCLEOTIDE SEQUENCE [LARGE SCALE GENOMIC DNA]</scope>
</reference>
<keyword evidence="2" id="KW-1185">Reference proteome</keyword>
<organism evidence="1 2">
    <name type="scientific">Scleropages formosus</name>
    <name type="common">Asian bonytongue</name>
    <name type="synonym">Osteoglossum formosum</name>
    <dbReference type="NCBI Taxonomy" id="113540"/>
    <lineage>
        <taxon>Eukaryota</taxon>
        <taxon>Metazoa</taxon>
        <taxon>Chordata</taxon>
        <taxon>Craniata</taxon>
        <taxon>Vertebrata</taxon>
        <taxon>Euteleostomi</taxon>
        <taxon>Actinopterygii</taxon>
        <taxon>Neopterygii</taxon>
        <taxon>Teleostei</taxon>
        <taxon>Osteoglossocephala</taxon>
        <taxon>Osteoglossomorpha</taxon>
        <taxon>Osteoglossiformes</taxon>
        <taxon>Osteoglossidae</taxon>
        <taxon>Scleropages</taxon>
    </lineage>
</organism>
<reference evidence="1" key="3">
    <citation type="submission" date="2025-09" db="UniProtKB">
        <authorList>
            <consortium name="Ensembl"/>
        </authorList>
    </citation>
    <scope>IDENTIFICATION</scope>
</reference>
<evidence type="ECO:0000313" key="2">
    <source>
        <dbReference type="Proteomes" id="UP000694397"/>
    </source>
</evidence>
<dbReference type="InterPro" id="IPR036397">
    <property type="entry name" value="RNaseH_sf"/>
</dbReference>
<proteinExistence type="predicted"/>
<dbReference type="GO" id="GO:0003676">
    <property type="term" value="F:nucleic acid binding"/>
    <property type="evidence" value="ECO:0007669"/>
    <property type="project" value="InterPro"/>
</dbReference>
<accession>A0A8C9R174</accession>
<dbReference type="AlphaFoldDB" id="A0A8C9R174"/>
<sequence length="144" mass="15977">PTKTAVASSSDDSFETITAQQSPELDANAVQKLRHVHVTQAQTGLVNAGMSHSHSVCTKEQLTLFCFLVRGRLSALKFEVSKHDPYSAGLAPSDYHLFGLFKDALRGCRFTTKQAEKEEVHASYSSIQKLVQQWTKCEDCMGVW</sequence>